<evidence type="ECO:0000313" key="1">
    <source>
        <dbReference type="EMBL" id="QHS91843.1"/>
    </source>
</evidence>
<dbReference type="AlphaFoldDB" id="A0A6C0BKJ3"/>
<organism evidence="1">
    <name type="scientific">viral metagenome</name>
    <dbReference type="NCBI Taxonomy" id="1070528"/>
    <lineage>
        <taxon>unclassified sequences</taxon>
        <taxon>metagenomes</taxon>
        <taxon>organismal metagenomes</taxon>
    </lineage>
</organism>
<name>A0A6C0BKJ3_9ZZZZ</name>
<sequence length="176" mass="20129">MSKWEISMEDAIEATKPLPKYEGIWESFLSDADINWKTNLLKGDHTLYDWDLTNSRYLLQEAQDNFSASEKLIGVIKSQITMAEGKKLKKGEKDILPGLKEALGTAVIDRDSSSGSIILLKRNVAKYKAFQQIAIDKNRTLRNILEMWFSGKLGDEWMKKAVTWVSEEAARRMKNI</sequence>
<reference evidence="1" key="1">
    <citation type="journal article" date="2020" name="Nature">
        <title>Giant virus diversity and host interactions through global metagenomics.</title>
        <authorList>
            <person name="Schulz F."/>
            <person name="Roux S."/>
            <person name="Paez-Espino D."/>
            <person name="Jungbluth S."/>
            <person name="Walsh D.A."/>
            <person name="Denef V.J."/>
            <person name="McMahon K.D."/>
            <person name="Konstantinidis K.T."/>
            <person name="Eloe-Fadrosh E.A."/>
            <person name="Kyrpides N.C."/>
            <person name="Woyke T."/>
        </authorList>
    </citation>
    <scope>NUCLEOTIDE SEQUENCE</scope>
    <source>
        <strain evidence="1">GVMAG-M-3300013006-15</strain>
    </source>
</reference>
<proteinExistence type="predicted"/>
<protein>
    <submittedName>
        <fullName evidence="1">Uncharacterized protein</fullName>
    </submittedName>
</protein>
<accession>A0A6C0BKJ3</accession>
<dbReference type="EMBL" id="MN739165">
    <property type="protein sequence ID" value="QHS91843.1"/>
    <property type="molecule type" value="Genomic_DNA"/>
</dbReference>